<feature type="region of interest" description="Disordered" evidence="1">
    <location>
        <begin position="111"/>
        <end position="137"/>
    </location>
</feature>
<evidence type="ECO:0000256" key="1">
    <source>
        <dbReference type="SAM" id="MobiDB-lite"/>
    </source>
</evidence>
<feature type="region of interest" description="Disordered" evidence="1">
    <location>
        <begin position="73"/>
        <end position="96"/>
    </location>
</feature>
<keyword evidence="2" id="KW-0732">Signal</keyword>
<sequence>MKSVKLVLVLGVVAVAYGLPLEEQHGKNLITGVFIPSDAFKNLQDRANANSPNNNQVQNPQPTYQVVSTNQPQYQQPNTNQQYQPVNGNQPQYQPVNTNQQQYQPVNTNQPQYQAVNTNPPQYLPVNTNQPQYQPVNTNQPQYQTAVITNQQPAQNNQQPTVSNQPIVIQSNPPPVLTNQPISNQPNVVYTQQPLTANRDPNQPIMVMTNQPQNQPGQSIMLVQQPSTSSNQPMYVQQPNQQPIQVIFGSNPSYGNQVQGTLVQSPNQNQPGSTVYTLIPLNNQNNLNSSPGGSYLIPVQSGSSNPIILSTGK</sequence>
<name>A0AAD7YW93_MYTSE</name>
<feature type="signal peptide" evidence="2">
    <location>
        <begin position="1"/>
        <end position="18"/>
    </location>
</feature>
<reference evidence="3" key="1">
    <citation type="submission" date="2023-03" db="EMBL/GenBank/DDBJ databases">
        <title>Chromosome-level genomes of two armyworms, Mythimna separata and Mythimna loreyi, provide insights into the biosynthesis and reception of sex pheromones.</title>
        <authorList>
            <person name="Zhao H."/>
        </authorList>
    </citation>
    <scope>NUCLEOTIDE SEQUENCE</scope>
    <source>
        <strain evidence="3">BeijingLab</strain>
        <tissue evidence="3">Pupa</tissue>
    </source>
</reference>
<dbReference type="EMBL" id="JARGEI010000006">
    <property type="protein sequence ID" value="KAJ8729908.1"/>
    <property type="molecule type" value="Genomic_DNA"/>
</dbReference>
<evidence type="ECO:0000313" key="3">
    <source>
        <dbReference type="EMBL" id="KAJ8729908.1"/>
    </source>
</evidence>
<evidence type="ECO:0000256" key="2">
    <source>
        <dbReference type="SAM" id="SignalP"/>
    </source>
</evidence>
<keyword evidence="4" id="KW-1185">Reference proteome</keyword>
<gene>
    <name evidence="3" type="ORF">PYW07_016946</name>
</gene>
<dbReference type="AlphaFoldDB" id="A0AAD7YW93"/>
<feature type="compositionally biased region" description="Low complexity" evidence="1">
    <location>
        <begin position="73"/>
        <end position="85"/>
    </location>
</feature>
<dbReference type="Proteomes" id="UP001231518">
    <property type="component" value="Chromosome 9"/>
</dbReference>
<protein>
    <submittedName>
        <fullName evidence="3">Uncharacterized protein</fullName>
    </submittedName>
</protein>
<feature type="chain" id="PRO_5041997472" evidence="2">
    <location>
        <begin position="19"/>
        <end position="313"/>
    </location>
</feature>
<organism evidence="3 4">
    <name type="scientific">Mythimna separata</name>
    <name type="common">Oriental armyworm</name>
    <name type="synonym">Pseudaletia separata</name>
    <dbReference type="NCBI Taxonomy" id="271217"/>
    <lineage>
        <taxon>Eukaryota</taxon>
        <taxon>Metazoa</taxon>
        <taxon>Ecdysozoa</taxon>
        <taxon>Arthropoda</taxon>
        <taxon>Hexapoda</taxon>
        <taxon>Insecta</taxon>
        <taxon>Pterygota</taxon>
        <taxon>Neoptera</taxon>
        <taxon>Endopterygota</taxon>
        <taxon>Lepidoptera</taxon>
        <taxon>Glossata</taxon>
        <taxon>Ditrysia</taxon>
        <taxon>Noctuoidea</taxon>
        <taxon>Noctuidae</taxon>
        <taxon>Noctuinae</taxon>
        <taxon>Hadenini</taxon>
        <taxon>Mythimna</taxon>
    </lineage>
</organism>
<accession>A0AAD7YW93</accession>
<feature type="compositionally biased region" description="Polar residues" evidence="1">
    <location>
        <begin position="86"/>
        <end position="96"/>
    </location>
</feature>
<comment type="caution">
    <text evidence="3">The sequence shown here is derived from an EMBL/GenBank/DDBJ whole genome shotgun (WGS) entry which is preliminary data.</text>
</comment>
<evidence type="ECO:0000313" key="4">
    <source>
        <dbReference type="Proteomes" id="UP001231518"/>
    </source>
</evidence>
<proteinExistence type="predicted"/>